<reference evidence="1" key="1">
    <citation type="submission" date="2021-05" db="EMBL/GenBank/DDBJ databases">
        <authorList>
            <person name="Pan Q."/>
            <person name="Jouanno E."/>
            <person name="Zahm M."/>
            <person name="Klopp C."/>
            <person name="Cabau C."/>
            <person name="Louis A."/>
            <person name="Berthelot C."/>
            <person name="Parey E."/>
            <person name="Roest Crollius H."/>
            <person name="Montfort J."/>
            <person name="Robinson-Rechavi M."/>
            <person name="Bouchez O."/>
            <person name="Lampietro C."/>
            <person name="Lopez Roques C."/>
            <person name="Donnadieu C."/>
            <person name="Postlethwait J."/>
            <person name="Bobe J."/>
            <person name="Dillon D."/>
            <person name="Chandos A."/>
            <person name="von Hippel F."/>
            <person name="Guiguen Y."/>
        </authorList>
    </citation>
    <scope>NUCLEOTIDE SEQUENCE</scope>
    <source>
        <strain evidence="1">YG-Jan2019</strain>
    </source>
</reference>
<dbReference type="EMBL" id="CM055741">
    <property type="protein sequence ID" value="KAJ8001793.1"/>
    <property type="molecule type" value="Genomic_DNA"/>
</dbReference>
<accession>A0ACC2GE75</accession>
<protein>
    <submittedName>
        <fullName evidence="1">Uncharacterized protein</fullName>
    </submittedName>
</protein>
<sequence length="132" mass="14726">MAVKFVLSLRVAWMICLLIGCIACFPSQNRHYKKMASHETLQAAKKAAITKLKTIWYRMKMPQKMLIPLGLNEHSLRNRGCSVRVPGLCLGGSIRAPGLYQGGSVIQRQAGRRLTQGLKGWFLLSSARIISE</sequence>
<gene>
    <name evidence="1" type="ORF">DPEC_G00173120</name>
</gene>
<proteinExistence type="predicted"/>
<name>A0ACC2GE75_DALPE</name>
<keyword evidence="2" id="KW-1185">Reference proteome</keyword>
<evidence type="ECO:0000313" key="1">
    <source>
        <dbReference type="EMBL" id="KAJ8001793.1"/>
    </source>
</evidence>
<dbReference type="Proteomes" id="UP001157502">
    <property type="component" value="Chromosome 14"/>
</dbReference>
<evidence type="ECO:0000313" key="2">
    <source>
        <dbReference type="Proteomes" id="UP001157502"/>
    </source>
</evidence>
<comment type="caution">
    <text evidence="1">The sequence shown here is derived from an EMBL/GenBank/DDBJ whole genome shotgun (WGS) entry which is preliminary data.</text>
</comment>
<organism evidence="1 2">
    <name type="scientific">Dallia pectoralis</name>
    <name type="common">Alaska blackfish</name>
    <dbReference type="NCBI Taxonomy" id="75939"/>
    <lineage>
        <taxon>Eukaryota</taxon>
        <taxon>Metazoa</taxon>
        <taxon>Chordata</taxon>
        <taxon>Craniata</taxon>
        <taxon>Vertebrata</taxon>
        <taxon>Euteleostomi</taxon>
        <taxon>Actinopterygii</taxon>
        <taxon>Neopterygii</taxon>
        <taxon>Teleostei</taxon>
        <taxon>Protacanthopterygii</taxon>
        <taxon>Esociformes</taxon>
        <taxon>Umbridae</taxon>
        <taxon>Dallia</taxon>
    </lineage>
</organism>